<name>A0A371GYK8_MUCPR</name>
<evidence type="ECO:0008006" key="3">
    <source>
        <dbReference type="Google" id="ProtNLM"/>
    </source>
</evidence>
<keyword evidence="2" id="KW-1185">Reference proteome</keyword>
<evidence type="ECO:0000313" key="2">
    <source>
        <dbReference type="Proteomes" id="UP000257109"/>
    </source>
</evidence>
<comment type="caution">
    <text evidence="1">The sequence shown here is derived from an EMBL/GenBank/DDBJ whole genome shotgun (WGS) entry which is preliminary data.</text>
</comment>
<dbReference type="Proteomes" id="UP000257109">
    <property type="component" value="Unassembled WGS sequence"/>
</dbReference>
<accession>A0A371GYK8</accession>
<reference evidence="1" key="1">
    <citation type="submission" date="2018-05" db="EMBL/GenBank/DDBJ databases">
        <title>Draft genome of Mucuna pruriens seed.</title>
        <authorList>
            <person name="Nnadi N.E."/>
            <person name="Vos R."/>
            <person name="Hasami M.H."/>
            <person name="Devisetty U.K."/>
            <person name="Aguiy J.C."/>
        </authorList>
    </citation>
    <scope>NUCLEOTIDE SEQUENCE [LARGE SCALE GENOMIC DNA]</scope>
    <source>
        <strain evidence="1">JCA_2017</strain>
    </source>
</reference>
<dbReference type="AlphaFoldDB" id="A0A371GYK8"/>
<gene>
    <name evidence="1" type="ORF">CR513_21897</name>
</gene>
<organism evidence="1 2">
    <name type="scientific">Mucuna pruriens</name>
    <name type="common">Velvet bean</name>
    <name type="synonym">Dolichos pruriens</name>
    <dbReference type="NCBI Taxonomy" id="157652"/>
    <lineage>
        <taxon>Eukaryota</taxon>
        <taxon>Viridiplantae</taxon>
        <taxon>Streptophyta</taxon>
        <taxon>Embryophyta</taxon>
        <taxon>Tracheophyta</taxon>
        <taxon>Spermatophyta</taxon>
        <taxon>Magnoliopsida</taxon>
        <taxon>eudicotyledons</taxon>
        <taxon>Gunneridae</taxon>
        <taxon>Pentapetalae</taxon>
        <taxon>rosids</taxon>
        <taxon>fabids</taxon>
        <taxon>Fabales</taxon>
        <taxon>Fabaceae</taxon>
        <taxon>Papilionoideae</taxon>
        <taxon>50 kb inversion clade</taxon>
        <taxon>NPAAA clade</taxon>
        <taxon>indigoferoid/millettioid clade</taxon>
        <taxon>Phaseoleae</taxon>
        <taxon>Mucuna</taxon>
    </lineage>
</organism>
<dbReference type="InterPro" id="IPR012337">
    <property type="entry name" value="RNaseH-like_sf"/>
</dbReference>
<dbReference type="OrthoDB" id="1432876at2759"/>
<dbReference type="Gene3D" id="3.30.420.10">
    <property type="entry name" value="Ribonuclease H-like superfamily/Ribonuclease H"/>
    <property type="match status" value="1"/>
</dbReference>
<dbReference type="EMBL" id="QJKJ01004099">
    <property type="protein sequence ID" value="RDX95553.1"/>
    <property type="molecule type" value="Genomic_DNA"/>
</dbReference>
<dbReference type="GO" id="GO:0003676">
    <property type="term" value="F:nucleic acid binding"/>
    <property type="evidence" value="ECO:0007669"/>
    <property type="project" value="InterPro"/>
</dbReference>
<protein>
    <recommendedName>
        <fullName evidence="3">Integrase catalytic domain-containing protein</fullName>
    </recommendedName>
</protein>
<dbReference type="SUPFAM" id="SSF53098">
    <property type="entry name" value="Ribonuclease H-like"/>
    <property type="match status" value="1"/>
</dbReference>
<dbReference type="InterPro" id="IPR036397">
    <property type="entry name" value="RNaseH_sf"/>
</dbReference>
<feature type="non-terminal residue" evidence="1">
    <location>
        <position position="1"/>
    </location>
</feature>
<proteinExistence type="predicted"/>
<evidence type="ECO:0000313" key="1">
    <source>
        <dbReference type="EMBL" id="RDX95553.1"/>
    </source>
</evidence>
<sequence length="215" mass="24922">MLLLQEFDLEIRDKKGVENLVAYHLSQIKRGIDPLSIRDDFPDEQIFQMDKSEPWFVDTCNFLVASTFLQGASKSYKEKIEGDAKYYIWDDPYLWKLCRDQIIRRCILDAKIQSHLEAAITDQIRWPKKYSTVGFIGPPFSKTLTNMSRPANSVCEQEWPSTKGMKCPNSRLCFVKFGVPEAFISDHGSHFWNSTMSTLVEKYGVVYRVATTYHP</sequence>